<organism evidence="3 4">
    <name type="scientific">Methanocella conradii (strain DSM 24694 / JCM 17849 / CGMCC 1.5162 / HZ254)</name>
    <dbReference type="NCBI Taxonomy" id="1041930"/>
    <lineage>
        <taxon>Archaea</taxon>
        <taxon>Methanobacteriati</taxon>
        <taxon>Methanobacteriota</taxon>
        <taxon>Stenosarchaea group</taxon>
        <taxon>Methanomicrobia</taxon>
        <taxon>Methanocellales</taxon>
        <taxon>Methanocellaceae</taxon>
        <taxon>Methanocella</taxon>
    </lineage>
</organism>
<name>H8I8S6_METCZ</name>
<dbReference type="eggNOG" id="arCOG03287">
    <property type="taxonomic scope" value="Archaea"/>
</dbReference>
<protein>
    <submittedName>
        <fullName evidence="3">Glycogen debranching enzyme</fullName>
    </submittedName>
</protein>
<feature type="domain" description="Putative glycogen debranching enzyme N-terminal" evidence="1">
    <location>
        <begin position="18"/>
        <end position="205"/>
    </location>
</feature>
<sequence>MRALPGLYPKLMDGTIVINEGTTFMVTDTSGNVPRGTPLGLFRSDTRYLNLYLLQIDDKELIPLSFTRKGYIANISLTNPALKGEKQDIPEGTLHILRTMFISTNFYEKMFVKNTNPFPVKLKLSLSYDTDFRDIFEVKGVSVHRKGLRAIIEGEEGKNIILRYEGLDNVIRRTEFYFKPTPQIYWDTALFNVELAPYETKEIDVEVVMTLGGVPVIRQEYVEAKKEIEESYDRWQRGLTQISTDNEMMNNIIDTCIVDLRSLIINTKKGLLVPAAGIPWYDTIFGRDSLITCFQTLMLNPSLSASTLRFLTLYQGTKVDTWTDEQPGKILHEIREGELANLHHIPHTPYYGTVDATLLYLILLSEYYRWTGDTGLLSDIRYGAEAAARWMDDYGDIDRDGFVEYIRMSERLGLQNQGWKDSHNSIVFSDGRLAAPPIALSEVQGYAYDAKRRYAELYPDDGSGKRLASESVRLKEKYDEAFWLPEKGFYAEALDKDKRRVDSITSNPCHGFWSGILAPSRAEALAKRIMEPDMYSGWGIRTLASSEAAYDPQSYHNGSVWPHDNSIIAWGLKKYGYSEEANTIITSLIQACKYFDYRLPELFCGYPRKEREAPMIYHSTCSPQAWASGSIILFIQTMLGLYPDASKNVLYVKPTLPDWLSIVTVKNMMVGGEKVSIEFKRVKGVTTFEVIGKAGKIKVEPL</sequence>
<dbReference type="RefSeq" id="WP_014405818.1">
    <property type="nucleotide sequence ID" value="NC_017034.1"/>
</dbReference>
<evidence type="ECO:0000259" key="2">
    <source>
        <dbReference type="Pfam" id="PF22422"/>
    </source>
</evidence>
<dbReference type="InterPro" id="IPR012341">
    <property type="entry name" value="6hp_glycosidase-like_sf"/>
</dbReference>
<dbReference type="EMBL" id="CP003243">
    <property type="protein sequence ID" value="AFC99980.1"/>
    <property type="molecule type" value="Genomic_DNA"/>
</dbReference>
<keyword evidence="4" id="KW-1185">Reference proteome</keyword>
<dbReference type="Proteomes" id="UP000005233">
    <property type="component" value="Chromosome"/>
</dbReference>
<gene>
    <name evidence="3" type="ordered locus">Mtc_1227</name>
</gene>
<dbReference type="Pfam" id="PF14742">
    <property type="entry name" value="GDE_N_bis"/>
    <property type="match status" value="1"/>
</dbReference>
<dbReference type="InterPro" id="IPR032856">
    <property type="entry name" value="GDE_N_bis"/>
</dbReference>
<dbReference type="KEGG" id="mez:Mtc_1227"/>
<dbReference type="InterPro" id="IPR008928">
    <property type="entry name" value="6-hairpin_glycosidase_sf"/>
</dbReference>
<dbReference type="InterPro" id="IPR054491">
    <property type="entry name" value="MGH1-like_GH"/>
</dbReference>
<dbReference type="Pfam" id="PF22422">
    <property type="entry name" value="MGH1-like_GH"/>
    <property type="match status" value="1"/>
</dbReference>
<evidence type="ECO:0000259" key="1">
    <source>
        <dbReference type="Pfam" id="PF14742"/>
    </source>
</evidence>
<dbReference type="Gene3D" id="1.50.10.10">
    <property type="match status" value="1"/>
</dbReference>
<accession>H8I8S6</accession>
<dbReference type="GO" id="GO:0005975">
    <property type="term" value="P:carbohydrate metabolic process"/>
    <property type="evidence" value="ECO:0007669"/>
    <property type="project" value="InterPro"/>
</dbReference>
<feature type="domain" description="Mannosylglycerate hydrolase MGH1-like glycoside hydrolase" evidence="2">
    <location>
        <begin position="453"/>
        <end position="593"/>
    </location>
</feature>
<dbReference type="GeneID" id="11971353"/>
<dbReference type="STRING" id="1041930.Mtc_1227"/>
<reference evidence="3 4" key="1">
    <citation type="journal article" date="2012" name="J. Bacteriol.">
        <title>Complete genome sequence of a thermophilic methanogen, Methanocella conradii HZ254, isolated from Chinese rice field soil.</title>
        <authorList>
            <person name="Lu Z."/>
            <person name="Lu Y."/>
        </authorList>
    </citation>
    <scope>NUCLEOTIDE SEQUENCE [LARGE SCALE GENOMIC DNA]</scope>
    <source>
        <strain evidence="4">DSM 24694 / JCM 17849 / CGMCC 1.5162 / HZ254</strain>
    </source>
</reference>
<dbReference type="HOGENOM" id="CLU_019216_1_0_2"/>
<evidence type="ECO:0000313" key="4">
    <source>
        <dbReference type="Proteomes" id="UP000005233"/>
    </source>
</evidence>
<proteinExistence type="predicted"/>
<dbReference type="SUPFAM" id="SSF48208">
    <property type="entry name" value="Six-hairpin glycosidases"/>
    <property type="match status" value="1"/>
</dbReference>
<dbReference type="AlphaFoldDB" id="H8I8S6"/>
<evidence type="ECO:0000313" key="3">
    <source>
        <dbReference type="EMBL" id="AFC99980.1"/>
    </source>
</evidence>